<dbReference type="EC" id="2.7.11.1" evidence="2"/>
<dbReference type="InterPro" id="IPR011009">
    <property type="entry name" value="Kinase-like_dom_sf"/>
</dbReference>
<dbReference type="PANTHER" id="PTHR22984:SF25">
    <property type="entry name" value="PROTEIN KINASE DOMAIN-CONTAINING PROTEIN"/>
    <property type="match status" value="1"/>
</dbReference>
<dbReference type="Pfam" id="PF00069">
    <property type="entry name" value="Pkinase"/>
    <property type="match status" value="1"/>
</dbReference>
<dbReference type="PROSITE" id="PS50174">
    <property type="entry name" value="G_PATCH"/>
    <property type="match status" value="1"/>
</dbReference>
<dbReference type="PANTHER" id="PTHR22984">
    <property type="entry name" value="SERINE/THREONINE-PROTEIN KINASE PIM"/>
    <property type="match status" value="1"/>
</dbReference>
<evidence type="ECO:0000313" key="16">
    <source>
        <dbReference type="EMBL" id="KRZ28966.1"/>
    </source>
</evidence>
<dbReference type="SMART" id="SM00443">
    <property type="entry name" value="G_patch"/>
    <property type="match status" value="1"/>
</dbReference>
<dbReference type="SMART" id="SM00220">
    <property type="entry name" value="S_TKc"/>
    <property type="match status" value="1"/>
</dbReference>
<dbReference type="SUPFAM" id="SSF56112">
    <property type="entry name" value="Protein kinase-like (PK-like)"/>
    <property type="match status" value="1"/>
</dbReference>
<feature type="compositionally biased region" description="Polar residues" evidence="13">
    <location>
        <begin position="1019"/>
        <end position="1030"/>
    </location>
</feature>
<accession>A0A0V1J1X4</accession>
<sequence length="1145" mass="128582">MECNYGKGGSKIMNKVESSSGENLVYAVVRNIPKNFRSKHLRQFFSTFVEEQRFHCFHYLHCPEIIQAEQFCKADDASSKAEGSFNNKNCALVLMTLSDRDLFIRRYHGKDWALHSEFNVDGKCCIVKCKDPRSFLLSSEQNNATKGKSHLVLRQLKPPALLPNGNVGTPTSVILNFIKQCKFPSHMIRKLGIYDRTSINQRSGVEIPFAYETQPVEASEYSTSFFRELSDEEEDDDDQCEEWERHEAFHDDPGKQDRLKETLYEEEMEIVWEKGGPGLVFNTDAFQRSQAENDTDEKWADQWDIDMSAYYAEGREEYDSADKDAKDSLEIRRMAMIQSGQLSDSVFKKPNQKETVNSNRNKNSKKSAIEESLDRMKESEFGAFEKYTKGIGLKLLRKQGWKEGSGLGKTGQGSALPVALEMLENAQAGKEKAGFAYRGENRDFAILYLVFDNGNVRVCRFESSLIRKIIIARISLYLLVNNAKNFYHRNETFLTSAGRIFSTRIYRRLFSASHQVELPSGKCFLFFERRNLYPDKRSTPPPSVGARRYTLNCCAIFYVKRDIQDSLCVIFNFTWQIVLLLTTTTHRHSFNVRLQQNIRSTSASVGRLQLISWLTKSLSHASLFGREAGGSFLTGFTEPSWLPIDSFRFVDRRWALVRTSKAPSNLTLSDAVRKVYKIGGELGRGGFGTVYSGFRMHDGLPVAIKYVNRKCIVSWGMLNGRKVPLEVCLLHRIRHVDGVIRLLDWYERTDGFLIIMERPTPSADLFDFITDKGHLDENLARHFFRQVVQTVIDCAHSGIIHRDIKDENLLVDLRTGFLRLIDFGSGAFIKDSVFTDFEGTRVYSPPEWIIHNRYHGTPATVWSLGILLFDMVCGDIPYHSDEDIVRGKLTWRHSVSKNCRDLIQKCLSFDSEKRPTLEAILKHPWLKEAESTSAAYAAHWFRRVKPVSVSVPKDLACSAEPRTQPSCSCDETVPLPAAVMASSSSSSSTNTTSSSCSLSGDSSKTALHTRHPAAVDAVSSRNRSCSSGTGPSISQSCSGSLSNSSSSSRSPTTTTAAATMPTTRALLMSLPLPPPPLLPSSRSTLKLNGSFVTTNNNNSNSNSNNNTNSDNNNDNNPSSPCSSSAYGSSSCESYDDRAESLCGSL</sequence>
<dbReference type="InterPro" id="IPR017441">
    <property type="entry name" value="Protein_kinase_ATP_BS"/>
</dbReference>
<evidence type="ECO:0000256" key="2">
    <source>
        <dbReference type="ARBA" id="ARBA00012513"/>
    </source>
</evidence>
<evidence type="ECO:0000256" key="5">
    <source>
        <dbReference type="ARBA" id="ARBA00022679"/>
    </source>
</evidence>
<feature type="region of interest" description="Disordered" evidence="13">
    <location>
        <begin position="346"/>
        <end position="368"/>
    </location>
</feature>
<keyword evidence="9" id="KW-1035">Host cytoplasm</keyword>
<protein>
    <recommendedName>
        <fullName evidence="3">Serine/threonine-protein kinase 1</fullName>
        <ecNumber evidence="2">2.7.11.1</ecNumber>
    </recommendedName>
</protein>
<dbReference type="PROSITE" id="PS00107">
    <property type="entry name" value="PROTEIN_KINASE_ATP"/>
    <property type="match status" value="1"/>
</dbReference>
<dbReference type="GO" id="GO:0030430">
    <property type="term" value="C:host cell cytoplasm"/>
    <property type="evidence" value="ECO:0007669"/>
    <property type="project" value="UniProtKB-SubCell"/>
</dbReference>
<name>A0A0V1J1X4_TRIPS</name>
<comment type="subcellular location">
    <subcellularLocation>
        <location evidence="1">Host cytoplasm</location>
    </subcellularLocation>
</comment>
<feature type="domain" description="Protein kinase" evidence="14">
    <location>
        <begin position="676"/>
        <end position="926"/>
    </location>
</feature>
<dbReference type="InterPro" id="IPR051138">
    <property type="entry name" value="PIM_Ser/Thr_kinase"/>
</dbReference>
<evidence type="ECO:0000259" key="14">
    <source>
        <dbReference type="PROSITE" id="PS50011"/>
    </source>
</evidence>
<organism evidence="16 17">
    <name type="scientific">Trichinella pseudospiralis</name>
    <name type="common">Parasitic roundworm</name>
    <dbReference type="NCBI Taxonomy" id="6337"/>
    <lineage>
        <taxon>Eukaryota</taxon>
        <taxon>Metazoa</taxon>
        <taxon>Ecdysozoa</taxon>
        <taxon>Nematoda</taxon>
        <taxon>Enoplea</taxon>
        <taxon>Dorylaimia</taxon>
        <taxon>Trichinellida</taxon>
        <taxon>Trichinellidae</taxon>
        <taxon>Trichinella</taxon>
    </lineage>
</organism>
<dbReference type="GO" id="GO:0005524">
    <property type="term" value="F:ATP binding"/>
    <property type="evidence" value="ECO:0007669"/>
    <property type="project" value="UniProtKB-UniRule"/>
</dbReference>
<keyword evidence="6 12" id="KW-0547">Nucleotide-binding</keyword>
<dbReference type="FunFam" id="3.30.200.20:FF:000547">
    <property type="entry name" value="Serine/threonine-protein kinase prk-2"/>
    <property type="match status" value="1"/>
</dbReference>
<gene>
    <name evidence="16" type="primary">foxa2-a</name>
    <name evidence="16" type="ORF">T4C_6589</name>
</gene>
<dbReference type="InterPro" id="IPR008271">
    <property type="entry name" value="Ser/Thr_kinase_AS"/>
</dbReference>
<dbReference type="Pfam" id="PF01585">
    <property type="entry name" value="G-patch"/>
    <property type="match status" value="1"/>
</dbReference>
<dbReference type="InterPro" id="IPR000719">
    <property type="entry name" value="Prot_kinase_dom"/>
</dbReference>
<keyword evidence="7 16" id="KW-0418">Kinase</keyword>
<feature type="region of interest" description="Disordered" evidence="13">
    <location>
        <begin position="980"/>
        <end position="1056"/>
    </location>
</feature>
<keyword evidence="4" id="KW-0723">Serine/threonine-protein kinase</keyword>
<comment type="caution">
    <text evidence="16">The sequence shown here is derived from an EMBL/GenBank/DDBJ whole genome shotgun (WGS) entry which is preliminary data.</text>
</comment>
<dbReference type="GO" id="GO:0004674">
    <property type="term" value="F:protein serine/threonine kinase activity"/>
    <property type="evidence" value="ECO:0007669"/>
    <property type="project" value="UniProtKB-KW"/>
</dbReference>
<evidence type="ECO:0000256" key="6">
    <source>
        <dbReference type="ARBA" id="ARBA00022741"/>
    </source>
</evidence>
<dbReference type="Gene3D" id="3.30.200.20">
    <property type="entry name" value="Phosphorylase Kinase, domain 1"/>
    <property type="match status" value="1"/>
</dbReference>
<dbReference type="Gene3D" id="1.10.510.10">
    <property type="entry name" value="Transferase(Phosphotransferase) domain 1"/>
    <property type="match status" value="1"/>
</dbReference>
<evidence type="ECO:0000256" key="7">
    <source>
        <dbReference type="ARBA" id="ARBA00022777"/>
    </source>
</evidence>
<dbReference type="PROSITE" id="PS50011">
    <property type="entry name" value="PROTEIN_KINASE_DOM"/>
    <property type="match status" value="1"/>
</dbReference>
<feature type="compositionally biased region" description="Polar residues" evidence="13">
    <location>
        <begin position="1082"/>
        <end position="1093"/>
    </location>
</feature>
<dbReference type="PROSITE" id="PS00108">
    <property type="entry name" value="PROTEIN_KINASE_ST"/>
    <property type="match status" value="1"/>
</dbReference>
<feature type="compositionally biased region" description="Low complexity" evidence="13">
    <location>
        <begin position="1031"/>
        <end position="1056"/>
    </location>
</feature>
<evidence type="ECO:0000256" key="9">
    <source>
        <dbReference type="ARBA" id="ARBA00023200"/>
    </source>
</evidence>
<evidence type="ECO:0000256" key="10">
    <source>
        <dbReference type="ARBA" id="ARBA00047899"/>
    </source>
</evidence>
<comment type="catalytic activity">
    <reaction evidence="11">
        <text>L-seryl-[protein] + ATP = O-phospho-L-seryl-[protein] + ADP + H(+)</text>
        <dbReference type="Rhea" id="RHEA:17989"/>
        <dbReference type="Rhea" id="RHEA-COMP:9863"/>
        <dbReference type="Rhea" id="RHEA-COMP:11604"/>
        <dbReference type="ChEBI" id="CHEBI:15378"/>
        <dbReference type="ChEBI" id="CHEBI:29999"/>
        <dbReference type="ChEBI" id="CHEBI:30616"/>
        <dbReference type="ChEBI" id="CHEBI:83421"/>
        <dbReference type="ChEBI" id="CHEBI:456216"/>
        <dbReference type="EC" id="2.7.11.1"/>
    </reaction>
</comment>
<evidence type="ECO:0000256" key="3">
    <source>
        <dbReference type="ARBA" id="ARBA00016885"/>
    </source>
</evidence>
<proteinExistence type="predicted"/>
<dbReference type="CDD" id="cd14005">
    <property type="entry name" value="STKc_PIM"/>
    <property type="match status" value="1"/>
</dbReference>
<feature type="binding site" evidence="12">
    <location>
        <position position="705"/>
    </location>
    <ligand>
        <name>ATP</name>
        <dbReference type="ChEBI" id="CHEBI:30616"/>
    </ligand>
</feature>
<feature type="region of interest" description="Disordered" evidence="13">
    <location>
        <begin position="1068"/>
        <end position="1145"/>
    </location>
</feature>
<reference evidence="16 17" key="1">
    <citation type="submission" date="2015-01" db="EMBL/GenBank/DDBJ databases">
        <title>Evolution of Trichinella species and genotypes.</title>
        <authorList>
            <person name="Korhonen P.K."/>
            <person name="Edoardo P."/>
            <person name="Giuseppe L.R."/>
            <person name="Gasser R.B."/>
        </authorList>
    </citation>
    <scope>NUCLEOTIDE SEQUENCE [LARGE SCALE GENOMIC DNA]</scope>
    <source>
        <strain evidence="16">ISS176</strain>
    </source>
</reference>
<evidence type="ECO:0000256" key="1">
    <source>
        <dbReference type="ARBA" id="ARBA00004192"/>
    </source>
</evidence>
<dbReference type="FunFam" id="1.10.510.10:FF:000708">
    <property type="entry name" value="serine/threonine-protein kinase par-1-like"/>
    <property type="match status" value="1"/>
</dbReference>
<feature type="domain" description="G-patch" evidence="15">
    <location>
        <begin position="388"/>
        <end position="440"/>
    </location>
</feature>
<evidence type="ECO:0000256" key="8">
    <source>
        <dbReference type="ARBA" id="ARBA00022840"/>
    </source>
</evidence>
<keyword evidence="8 12" id="KW-0067">ATP-binding</keyword>
<dbReference type="AlphaFoldDB" id="A0A0V1J1X4"/>
<feature type="compositionally biased region" description="Low complexity" evidence="13">
    <location>
        <begin position="982"/>
        <end position="1005"/>
    </location>
</feature>
<comment type="catalytic activity">
    <reaction evidence="10">
        <text>L-threonyl-[protein] + ATP = O-phospho-L-threonyl-[protein] + ADP + H(+)</text>
        <dbReference type="Rhea" id="RHEA:46608"/>
        <dbReference type="Rhea" id="RHEA-COMP:11060"/>
        <dbReference type="Rhea" id="RHEA-COMP:11605"/>
        <dbReference type="ChEBI" id="CHEBI:15378"/>
        <dbReference type="ChEBI" id="CHEBI:30013"/>
        <dbReference type="ChEBI" id="CHEBI:30616"/>
        <dbReference type="ChEBI" id="CHEBI:61977"/>
        <dbReference type="ChEBI" id="CHEBI:456216"/>
        <dbReference type="EC" id="2.7.11.1"/>
    </reaction>
</comment>
<dbReference type="InterPro" id="IPR000467">
    <property type="entry name" value="G_patch_dom"/>
</dbReference>
<evidence type="ECO:0000256" key="4">
    <source>
        <dbReference type="ARBA" id="ARBA00022527"/>
    </source>
</evidence>
<evidence type="ECO:0000313" key="17">
    <source>
        <dbReference type="Proteomes" id="UP000054826"/>
    </source>
</evidence>
<evidence type="ECO:0000256" key="11">
    <source>
        <dbReference type="ARBA" id="ARBA00048679"/>
    </source>
</evidence>
<dbReference type="Proteomes" id="UP000054826">
    <property type="component" value="Unassembled WGS sequence"/>
</dbReference>
<dbReference type="EMBL" id="JYDV01000146">
    <property type="protein sequence ID" value="KRZ28966.1"/>
    <property type="molecule type" value="Genomic_DNA"/>
</dbReference>
<feature type="compositionally biased region" description="Low complexity" evidence="13">
    <location>
        <begin position="1094"/>
        <end position="1124"/>
    </location>
</feature>
<evidence type="ECO:0000256" key="12">
    <source>
        <dbReference type="PROSITE-ProRule" id="PRU10141"/>
    </source>
</evidence>
<evidence type="ECO:0000259" key="15">
    <source>
        <dbReference type="PROSITE" id="PS50174"/>
    </source>
</evidence>
<dbReference type="GO" id="GO:0003676">
    <property type="term" value="F:nucleic acid binding"/>
    <property type="evidence" value="ECO:0007669"/>
    <property type="project" value="InterPro"/>
</dbReference>
<dbReference type="GO" id="GO:0005737">
    <property type="term" value="C:cytoplasm"/>
    <property type="evidence" value="ECO:0007669"/>
    <property type="project" value="TreeGrafter"/>
</dbReference>
<evidence type="ECO:0000256" key="13">
    <source>
        <dbReference type="SAM" id="MobiDB-lite"/>
    </source>
</evidence>
<keyword evidence="5" id="KW-0808">Transferase</keyword>